<keyword evidence="2" id="KW-0012">Acyltransferase</keyword>
<evidence type="ECO:0000259" key="1">
    <source>
        <dbReference type="PROSITE" id="PS51186"/>
    </source>
</evidence>
<comment type="caution">
    <text evidence="2">The sequence shown here is derived from an EMBL/GenBank/DDBJ whole genome shotgun (WGS) entry which is preliminary data.</text>
</comment>
<feature type="domain" description="N-acetyltransferase" evidence="1">
    <location>
        <begin position="5"/>
        <end position="140"/>
    </location>
</feature>
<sequence>MAGRDFIRELRSGEEEAIDRLLRAAFGGPDEAQLVKALRKTGAMAGEQVVTEGAKIVGYAALSSMREPAGWLCLAPVAVLPERQRQGIGRRLTGMIAHWAQAAGQSVVVLGDPAFYGRCGFSSDAAKGLETPYDLAHTLVAGPPATPGTRLVYPKAFGDA</sequence>
<dbReference type="InterPro" id="IPR016181">
    <property type="entry name" value="Acyl_CoA_acyltransferase"/>
</dbReference>
<dbReference type="EC" id="2.3.-.-" evidence="2"/>
<dbReference type="SUPFAM" id="SSF55729">
    <property type="entry name" value="Acyl-CoA N-acyltransferases (Nat)"/>
    <property type="match status" value="1"/>
</dbReference>
<organism evidence="2 3">
    <name type="scientific">Litorisediminicola beolgyonensis</name>
    <dbReference type="NCBI Taxonomy" id="1173614"/>
    <lineage>
        <taxon>Bacteria</taxon>
        <taxon>Pseudomonadati</taxon>
        <taxon>Pseudomonadota</taxon>
        <taxon>Alphaproteobacteria</taxon>
        <taxon>Rhodobacterales</taxon>
        <taxon>Paracoccaceae</taxon>
        <taxon>Litorisediminicola</taxon>
    </lineage>
</organism>
<dbReference type="RefSeq" id="WP_386801756.1">
    <property type="nucleotide sequence ID" value="NZ_JBHTMU010000005.1"/>
</dbReference>
<reference evidence="3" key="1">
    <citation type="journal article" date="2019" name="Int. J. Syst. Evol. Microbiol.">
        <title>The Global Catalogue of Microorganisms (GCM) 10K type strain sequencing project: providing services to taxonomists for standard genome sequencing and annotation.</title>
        <authorList>
            <consortium name="The Broad Institute Genomics Platform"/>
            <consortium name="The Broad Institute Genome Sequencing Center for Infectious Disease"/>
            <person name="Wu L."/>
            <person name="Ma J."/>
        </authorList>
    </citation>
    <scope>NUCLEOTIDE SEQUENCE [LARGE SCALE GENOMIC DNA]</scope>
    <source>
        <strain evidence="3">CCUG 62953</strain>
    </source>
</reference>
<dbReference type="Pfam" id="PF13508">
    <property type="entry name" value="Acetyltransf_7"/>
    <property type="match status" value="1"/>
</dbReference>
<dbReference type="InterPro" id="IPR000182">
    <property type="entry name" value="GNAT_dom"/>
</dbReference>
<dbReference type="GO" id="GO:0016746">
    <property type="term" value="F:acyltransferase activity"/>
    <property type="evidence" value="ECO:0007669"/>
    <property type="project" value="UniProtKB-KW"/>
</dbReference>
<name>A0ABW3ZER3_9RHOB</name>
<proteinExistence type="predicted"/>
<evidence type="ECO:0000313" key="2">
    <source>
        <dbReference type="EMBL" id="MFD1341690.1"/>
    </source>
</evidence>
<dbReference type="EMBL" id="JBHTMU010000005">
    <property type="protein sequence ID" value="MFD1341690.1"/>
    <property type="molecule type" value="Genomic_DNA"/>
</dbReference>
<dbReference type="Gene3D" id="3.40.630.30">
    <property type="match status" value="1"/>
</dbReference>
<keyword evidence="3" id="KW-1185">Reference proteome</keyword>
<accession>A0ABW3ZER3</accession>
<dbReference type="Proteomes" id="UP001597135">
    <property type="component" value="Unassembled WGS sequence"/>
</dbReference>
<protein>
    <submittedName>
        <fullName evidence="2">GNAT family N-acetyltransferase</fullName>
        <ecNumber evidence="2">2.3.-.-</ecNumber>
    </submittedName>
</protein>
<dbReference type="PROSITE" id="PS51186">
    <property type="entry name" value="GNAT"/>
    <property type="match status" value="1"/>
</dbReference>
<keyword evidence="2" id="KW-0808">Transferase</keyword>
<evidence type="ECO:0000313" key="3">
    <source>
        <dbReference type="Proteomes" id="UP001597135"/>
    </source>
</evidence>
<dbReference type="CDD" id="cd04301">
    <property type="entry name" value="NAT_SF"/>
    <property type="match status" value="1"/>
</dbReference>
<gene>
    <name evidence="2" type="ORF">ACFQ4E_04585</name>
</gene>